<dbReference type="AlphaFoldDB" id="A0A2S9WU75"/>
<dbReference type="NCBIfam" id="TIGR00199">
    <property type="entry name" value="PncC_domain"/>
    <property type="match status" value="1"/>
</dbReference>
<dbReference type="Gene3D" id="3.90.950.20">
    <property type="entry name" value="CinA-like"/>
    <property type="match status" value="1"/>
</dbReference>
<dbReference type="Pfam" id="PF18146">
    <property type="entry name" value="CinA_KH"/>
    <property type="match status" value="1"/>
</dbReference>
<evidence type="ECO:0000313" key="3">
    <source>
        <dbReference type="EMBL" id="PRP67024.1"/>
    </source>
</evidence>
<dbReference type="Pfam" id="PF00994">
    <property type="entry name" value="MoCF_biosynth"/>
    <property type="match status" value="1"/>
</dbReference>
<accession>A0A2S9WU75</accession>
<organism evidence="3 4">
    <name type="scientific">Nonlabens agnitus</name>
    <dbReference type="NCBI Taxonomy" id="870484"/>
    <lineage>
        <taxon>Bacteria</taxon>
        <taxon>Pseudomonadati</taxon>
        <taxon>Bacteroidota</taxon>
        <taxon>Flavobacteriia</taxon>
        <taxon>Flavobacteriales</taxon>
        <taxon>Flavobacteriaceae</taxon>
        <taxon>Nonlabens</taxon>
    </lineage>
</organism>
<dbReference type="HAMAP" id="MF_00226_B">
    <property type="entry name" value="CinA_B"/>
    <property type="match status" value="1"/>
</dbReference>
<evidence type="ECO:0000256" key="1">
    <source>
        <dbReference type="HAMAP-Rule" id="MF_00226"/>
    </source>
</evidence>
<dbReference type="CDD" id="cd00885">
    <property type="entry name" value="cinA"/>
    <property type="match status" value="1"/>
</dbReference>
<dbReference type="InterPro" id="IPR008136">
    <property type="entry name" value="CinA_C"/>
</dbReference>
<dbReference type="RefSeq" id="WP_105982802.1">
    <property type="nucleotide sequence ID" value="NZ_MQUC01000003.1"/>
</dbReference>
<evidence type="ECO:0000259" key="2">
    <source>
        <dbReference type="SMART" id="SM00852"/>
    </source>
</evidence>
<gene>
    <name evidence="3" type="ORF">BST86_07880</name>
</gene>
<reference evidence="3 4" key="1">
    <citation type="submission" date="2016-11" db="EMBL/GenBank/DDBJ databases">
        <title>Trade-off between light-utilization and light-protection in marine flavobacteria.</title>
        <authorList>
            <person name="Kumagai Y."/>
        </authorList>
    </citation>
    <scope>NUCLEOTIDE SEQUENCE [LARGE SCALE GENOMIC DNA]</scope>
    <source>
        <strain evidence="3 4">JCM 17109</strain>
    </source>
</reference>
<dbReference type="PANTHER" id="PTHR13939">
    <property type="entry name" value="NICOTINAMIDE-NUCLEOTIDE AMIDOHYDROLASE PNCC"/>
    <property type="match status" value="1"/>
</dbReference>
<dbReference type="Gene3D" id="3.40.980.10">
    <property type="entry name" value="MoaB/Mog-like domain"/>
    <property type="match status" value="1"/>
</dbReference>
<dbReference type="SUPFAM" id="SSF142433">
    <property type="entry name" value="CinA-like"/>
    <property type="match status" value="1"/>
</dbReference>
<dbReference type="InterPro" id="IPR036653">
    <property type="entry name" value="CinA-like_C"/>
</dbReference>
<dbReference type="InterPro" id="IPR001453">
    <property type="entry name" value="MoaB/Mog_dom"/>
</dbReference>
<dbReference type="SMART" id="SM00852">
    <property type="entry name" value="MoCF_biosynth"/>
    <property type="match status" value="1"/>
</dbReference>
<keyword evidence="4" id="KW-1185">Reference proteome</keyword>
<sequence length="418" mass="45441">MKATIITIGDEILIGQIVDSNSAWMGKELNKIGVSVYEIISIGDDRDHILSAFAKAEQQSDIVLVTGGLGPTKDDITKSTICEYFEDELVLNENVLKHIREMFAKYVKDAIVPANELQAMVPSKAKILNNAYGTAPGMWLERNDTVFVSMPGVPFEMKSLMSNEVLPLLRKIEGLPFIYHRTILTAGQGESTIATRIEKWEDELPSTIKLAYLPSLGSVRLRLSSTGMDRDQVTSAVDQSVLSLYEIIEDIIIGESNDESMAQQVSALLKNAGLTLAVAESCTGGQIAQQLTENAGASQFFMGASVTYATRSKIDLLDVDPSIIEEHSVVSEQVAMAMARGARVKFHSDIAVSTTGNAGPSKGDSDADVGTVYIGIATSSASFAVRFNMGNHRERVIQKTVNKSFELLQKEILKIQAN</sequence>
<dbReference type="InterPro" id="IPR008135">
    <property type="entry name" value="Competence-induced_CinA"/>
</dbReference>
<dbReference type="NCBIfam" id="TIGR00200">
    <property type="entry name" value="cinA_nterm"/>
    <property type="match status" value="1"/>
</dbReference>
<dbReference type="NCBIfam" id="TIGR00177">
    <property type="entry name" value="molyb_syn"/>
    <property type="match status" value="1"/>
</dbReference>
<dbReference type="InterPro" id="IPR036425">
    <property type="entry name" value="MoaB/Mog-like_dom_sf"/>
</dbReference>
<dbReference type="Proteomes" id="UP000239532">
    <property type="component" value="Unassembled WGS sequence"/>
</dbReference>
<dbReference type="OrthoDB" id="9801454at2"/>
<dbReference type="EMBL" id="MQUC01000003">
    <property type="protein sequence ID" value="PRP67024.1"/>
    <property type="molecule type" value="Genomic_DNA"/>
</dbReference>
<dbReference type="PIRSF" id="PIRSF006728">
    <property type="entry name" value="CinA"/>
    <property type="match status" value="1"/>
</dbReference>
<dbReference type="PANTHER" id="PTHR13939:SF0">
    <property type="entry name" value="NMN AMIDOHYDROLASE-LIKE PROTEIN YFAY"/>
    <property type="match status" value="1"/>
</dbReference>
<comment type="similarity">
    <text evidence="1">Belongs to the CinA family.</text>
</comment>
<feature type="domain" description="MoaB/Mog" evidence="2">
    <location>
        <begin position="4"/>
        <end position="171"/>
    </location>
</feature>
<dbReference type="InterPro" id="IPR050101">
    <property type="entry name" value="CinA"/>
</dbReference>
<dbReference type="NCBIfam" id="NF001813">
    <property type="entry name" value="PRK00549.1"/>
    <property type="match status" value="1"/>
</dbReference>
<name>A0A2S9WU75_9FLAO</name>
<comment type="caution">
    <text evidence="3">The sequence shown here is derived from an EMBL/GenBank/DDBJ whole genome shotgun (WGS) entry which is preliminary data.</text>
</comment>
<evidence type="ECO:0000313" key="4">
    <source>
        <dbReference type="Proteomes" id="UP000239532"/>
    </source>
</evidence>
<dbReference type="InterPro" id="IPR041424">
    <property type="entry name" value="CinA_KH"/>
</dbReference>
<dbReference type="SUPFAM" id="SSF53218">
    <property type="entry name" value="Molybdenum cofactor biosynthesis proteins"/>
    <property type="match status" value="1"/>
</dbReference>
<proteinExistence type="inferred from homology"/>
<dbReference type="Pfam" id="PF02464">
    <property type="entry name" value="CinA"/>
    <property type="match status" value="1"/>
</dbReference>
<protein>
    <recommendedName>
        <fullName evidence="1">CinA-like protein</fullName>
    </recommendedName>
</protein>